<evidence type="ECO:0000256" key="13">
    <source>
        <dbReference type="ARBA" id="ARBA00023291"/>
    </source>
</evidence>
<evidence type="ECO:0000256" key="1">
    <source>
        <dbReference type="ARBA" id="ARBA00001917"/>
    </source>
</evidence>
<comment type="cofactor">
    <cofactor evidence="1">
        <name>FMN</name>
        <dbReference type="ChEBI" id="CHEBI:58210"/>
    </cofactor>
</comment>
<dbReference type="SUPFAM" id="SSF56235">
    <property type="entry name" value="N-terminal nucleophile aminohydrolases (Ntn hydrolases)"/>
    <property type="match status" value="1"/>
</dbReference>
<dbReference type="AlphaFoldDB" id="A0A382AMS6"/>
<evidence type="ECO:0000256" key="12">
    <source>
        <dbReference type="ARBA" id="ARBA00023164"/>
    </source>
</evidence>
<keyword evidence="10" id="KW-0408">Iron</keyword>
<proteinExistence type="inferred from homology"/>
<dbReference type="PANTHER" id="PTHR11938">
    <property type="entry name" value="FAD NADPH DEHYDROGENASE/OXIDOREDUCTASE"/>
    <property type="match status" value="1"/>
</dbReference>
<comment type="pathway">
    <text evidence="14">Amino-acid biosynthesis.</text>
</comment>
<keyword evidence="5" id="KW-0285">Flavoprotein</keyword>
<evidence type="ECO:0000256" key="7">
    <source>
        <dbReference type="ARBA" id="ARBA00022723"/>
    </source>
</evidence>
<evidence type="ECO:0000256" key="14">
    <source>
        <dbReference type="ARBA" id="ARBA00029440"/>
    </source>
</evidence>
<evidence type="ECO:0000256" key="6">
    <source>
        <dbReference type="ARBA" id="ARBA00022643"/>
    </source>
</evidence>
<dbReference type="GO" id="GO:0015930">
    <property type="term" value="F:glutamate synthase activity"/>
    <property type="evidence" value="ECO:0007669"/>
    <property type="project" value="TreeGrafter"/>
</dbReference>
<evidence type="ECO:0000313" key="17">
    <source>
        <dbReference type="EMBL" id="SVB02581.1"/>
    </source>
</evidence>
<dbReference type="GO" id="GO:0046872">
    <property type="term" value="F:metal ion binding"/>
    <property type="evidence" value="ECO:0007669"/>
    <property type="project" value="UniProtKB-KW"/>
</dbReference>
<dbReference type="InterPro" id="IPR017932">
    <property type="entry name" value="GATase_2_dom"/>
</dbReference>
<name>A0A382AMS6_9ZZZZ</name>
<keyword evidence="12" id="KW-0314">Glutamate biosynthesis</keyword>
<evidence type="ECO:0000256" key="11">
    <source>
        <dbReference type="ARBA" id="ARBA00023014"/>
    </source>
</evidence>
<evidence type="ECO:0000259" key="16">
    <source>
        <dbReference type="PROSITE" id="PS51278"/>
    </source>
</evidence>
<evidence type="ECO:0000256" key="10">
    <source>
        <dbReference type="ARBA" id="ARBA00023004"/>
    </source>
</evidence>
<feature type="region of interest" description="Disordered" evidence="15">
    <location>
        <begin position="52"/>
        <end position="72"/>
    </location>
</feature>
<evidence type="ECO:0000256" key="5">
    <source>
        <dbReference type="ARBA" id="ARBA00022630"/>
    </source>
</evidence>
<dbReference type="Gene3D" id="3.60.20.10">
    <property type="entry name" value="Glutamine Phosphoribosylpyrophosphate, subunit 1, domain 1"/>
    <property type="match status" value="1"/>
</dbReference>
<dbReference type="InterPro" id="IPR029055">
    <property type="entry name" value="Ntn_hydrolases_N"/>
</dbReference>
<accession>A0A382AMS6</accession>
<comment type="cofactor">
    <cofactor evidence="2">
        <name>[3Fe-4S] cluster</name>
        <dbReference type="ChEBI" id="CHEBI:21137"/>
    </cofactor>
</comment>
<dbReference type="PANTHER" id="PTHR11938:SF133">
    <property type="entry name" value="GLUTAMATE SYNTHASE (NADH)"/>
    <property type="match status" value="1"/>
</dbReference>
<evidence type="ECO:0000256" key="15">
    <source>
        <dbReference type="SAM" id="MobiDB-lite"/>
    </source>
</evidence>
<evidence type="ECO:0000256" key="9">
    <source>
        <dbReference type="ARBA" id="ARBA00023002"/>
    </source>
</evidence>
<dbReference type="GO" id="GO:0006537">
    <property type="term" value="P:glutamate biosynthetic process"/>
    <property type="evidence" value="ECO:0007669"/>
    <property type="project" value="UniProtKB-KW"/>
</dbReference>
<sequence>MSFRPKLKVGLYDAQFEHDSCGVGFVADIKGIESRQIVRDALTILCNMDHRGARGSEPNTGDGAGIITGIPH</sequence>
<keyword evidence="9" id="KW-0560">Oxidoreductase</keyword>
<comment type="similarity">
    <text evidence="3">Belongs to the glutamate synthase family.</text>
</comment>
<keyword evidence="13" id="KW-0003">3Fe-4S</keyword>
<evidence type="ECO:0000256" key="8">
    <source>
        <dbReference type="ARBA" id="ARBA00022962"/>
    </source>
</evidence>
<keyword evidence="4" id="KW-0028">Amino-acid biosynthesis</keyword>
<dbReference type="InterPro" id="IPR050711">
    <property type="entry name" value="ET-N_metabolism_enzyme"/>
</dbReference>
<keyword evidence="6" id="KW-0288">FMN</keyword>
<evidence type="ECO:0000256" key="3">
    <source>
        <dbReference type="ARBA" id="ARBA00009716"/>
    </source>
</evidence>
<keyword evidence="8" id="KW-0315">Glutamine amidotransferase</keyword>
<dbReference type="PROSITE" id="PS51278">
    <property type="entry name" value="GATASE_TYPE_2"/>
    <property type="match status" value="1"/>
</dbReference>
<dbReference type="GO" id="GO:0019676">
    <property type="term" value="P:ammonia assimilation cycle"/>
    <property type="evidence" value="ECO:0007669"/>
    <property type="project" value="TreeGrafter"/>
</dbReference>
<evidence type="ECO:0000256" key="4">
    <source>
        <dbReference type="ARBA" id="ARBA00022605"/>
    </source>
</evidence>
<feature type="non-terminal residue" evidence="17">
    <location>
        <position position="72"/>
    </location>
</feature>
<organism evidence="17">
    <name type="scientific">marine metagenome</name>
    <dbReference type="NCBI Taxonomy" id="408172"/>
    <lineage>
        <taxon>unclassified sequences</taxon>
        <taxon>metagenomes</taxon>
        <taxon>ecological metagenomes</taxon>
    </lineage>
</organism>
<gene>
    <name evidence="17" type="ORF">METZ01_LOCUS155435</name>
</gene>
<keyword evidence="7" id="KW-0479">Metal-binding</keyword>
<protein>
    <recommendedName>
        <fullName evidence="16">Glutamine amidotransferase type-2 domain-containing protein</fullName>
    </recommendedName>
</protein>
<reference evidence="17" key="1">
    <citation type="submission" date="2018-05" db="EMBL/GenBank/DDBJ databases">
        <authorList>
            <person name="Lanie J.A."/>
            <person name="Ng W.-L."/>
            <person name="Kazmierczak K.M."/>
            <person name="Andrzejewski T.M."/>
            <person name="Davidsen T.M."/>
            <person name="Wayne K.J."/>
            <person name="Tettelin H."/>
            <person name="Glass J.I."/>
            <person name="Rusch D."/>
            <person name="Podicherti R."/>
            <person name="Tsui H.-C.T."/>
            <person name="Winkler M.E."/>
        </authorList>
    </citation>
    <scope>NUCLEOTIDE SEQUENCE</scope>
</reference>
<dbReference type="GO" id="GO:0051538">
    <property type="term" value="F:3 iron, 4 sulfur cluster binding"/>
    <property type="evidence" value="ECO:0007669"/>
    <property type="project" value="UniProtKB-KW"/>
</dbReference>
<dbReference type="Pfam" id="PF00310">
    <property type="entry name" value="GATase_2"/>
    <property type="match status" value="1"/>
</dbReference>
<feature type="domain" description="Glutamine amidotransferase type-2" evidence="16">
    <location>
        <begin position="21"/>
        <end position="72"/>
    </location>
</feature>
<keyword evidence="11" id="KW-0411">Iron-sulfur</keyword>
<dbReference type="EMBL" id="UINC01025975">
    <property type="protein sequence ID" value="SVB02581.1"/>
    <property type="molecule type" value="Genomic_DNA"/>
</dbReference>
<evidence type="ECO:0000256" key="2">
    <source>
        <dbReference type="ARBA" id="ARBA00001927"/>
    </source>
</evidence>